<dbReference type="STRING" id="59922.P9303_15581"/>
<dbReference type="PANTHER" id="PTHR12049">
    <property type="entry name" value="PROTEIN ARGININE METHYLTRANSFERASE NDUFAF7, MITOCHONDRIAL"/>
    <property type="match status" value="1"/>
</dbReference>
<reference evidence="3 4" key="1">
    <citation type="journal article" date="2007" name="PLoS Genet.">
        <title>Patterns and implications of gene gain and loss in the evolution of Prochlorococcus.</title>
        <authorList>
            <person name="Kettler G.C."/>
            <person name="Martiny A.C."/>
            <person name="Huang K."/>
            <person name="Zucker J."/>
            <person name="Coleman M.L."/>
            <person name="Rodrigue S."/>
            <person name="Chen F."/>
            <person name="Lapidus A."/>
            <person name="Ferriera S."/>
            <person name="Johnson J."/>
            <person name="Steglich C."/>
            <person name="Church G.M."/>
            <person name="Richardson P."/>
            <person name="Chisholm S.W."/>
        </authorList>
    </citation>
    <scope>NUCLEOTIDE SEQUENCE [LARGE SCALE GENOMIC DNA]</scope>
    <source>
        <strain evidence="3 4">MIT 9303</strain>
    </source>
</reference>
<evidence type="ECO:0000313" key="4">
    <source>
        <dbReference type="Proteomes" id="UP000002274"/>
    </source>
</evidence>
<accession>A2C9Z2</accession>
<dbReference type="HOGENOM" id="CLU_024840_1_1_3"/>
<evidence type="ECO:0000256" key="2">
    <source>
        <dbReference type="ARBA" id="ARBA00022679"/>
    </source>
</evidence>
<dbReference type="GO" id="GO:0035243">
    <property type="term" value="F:protein-arginine omega-N symmetric methyltransferase activity"/>
    <property type="evidence" value="ECO:0007669"/>
    <property type="project" value="TreeGrafter"/>
</dbReference>
<evidence type="ECO:0000313" key="3">
    <source>
        <dbReference type="EMBL" id="ABM78302.1"/>
    </source>
</evidence>
<dbReference type="Proteomes" id="UP000002274">
    <property type="component" value="Chromosome"/>
</dbReference>
<gene>
    <name evidence="3" type="ordered locus">P9303_15581</name>
</gene>
<dbReference type="BioCyc" id="PMAR59922:G1G80-1353-MONOMER"/>
<keyword evidence="1" id="KW-0489">Methyltransferase</keyword>
<organism evidence="3 4">
    <name type="scientific">Prochlorococcus marinus (strain MIT 9303)</name>
    <dbReference type="NCBI Taxonomy" id="59922"/>
    <lineage>
        <taxon>Bacteria</taxon>
        <taxon>Bacillati</taxon>
        <taxon>Cyanobacteriota</taxon>
        <taxon>Cyanophyceae</taxon>
        <taxon>Synechococcales</taxon>
        <taxon>Prochlorococcaceae</taxon>
        <taxon>Prochlorococcus</taxon>
    </lineage>
</organism>
<sequence>MDLCSVPCPAWLANRIVQAGGSISFHQYMDWALHDQVYGAYASGQLHIGRQGDFATSPSLGADFAQLLAIQLADWFQQLQQHVDKGRSLSLIEVGPGEGDLSADLISALEDLCPALIPRLELVLVESNKAMVQRQRERLKSVTTVPIHWRSLDELAQAPAIGVMLAHEMLDALPVERLVWRDQRLWRQGVCLENVDSVAHLRFTELSLTDALHSALTEARMFWGIQIPPPDADDGWCSEWHGELKSWLSQAASALLYGPLLIIDYALEARRYYSAMRPCGTLMAYRQQRASGALLQDPGRWDLTAHLCLETLQHQAEQQGWSFLGESRQGQALLALGLAEKLHALQSLPTSQLSAALNRREALLRLVDPAGLGEFRWLAFELRPKPSVEAKVGELRCRFLEEPVS</sequence>
<dbReference type="Gene3D" id="3.40.50.12710">
    <property type="match status" value="1"/>
</dbReference>
<protein>
    <submittedName>
        <fullName evidence="3">Uncharacterized conserved protein</fullName>
    </submittedName>
</protein>
<name>A2C9Z2_PROM3</name>
<dbReference type="AlphaFoldDB" id="A2C9Z2"/>
<dbReference type="InterPro" id="IPR038375">
    <property type="entry name" value="NDUFAF7_sf"/>
</dbReference>
<dbReference type="Pfam" id="PF02636">
    <property type="entry name" value="Methyltransf_28"/>
    <property type="match status" value="1"/>
</dbReference>
<proteinExistence type="predicted"/>
<dbReference type="InterPro" id="IPR029063">
    <property type="entry name" value="SAM-dependent_MTases_sf"/>
</dbReference>
<dbReference type="InterPro" id="IPR003788">
    <property type="entry name" value="NDUFAF7"/>
</dbReference>
<dbReference type="PANTHER" id="PTHR12049:SF7">
    <property type="entry name" value="PROTEIN ARGININE METHYLTRANSFERASE NDUFAF7, MITOCHONDRIAL"/>
    <property type="match status" value="1"/>
</dbReference>
<dbReference type="EMBL" id="CP000554">
    <property type="protein sequence ID" value="ABM78302.1"/>
    <property type="molecule type" value="Genomic_DNA"/>
</dbReference>
<dbReference type="SUPFAM" id="SSF53335">
    <property type="entry name" value="S-adenosyl-L-methionine-dependent methyltransferases"/>
    <property type="match status" value="1"/>
</dbReference>
<dbReference type="RefSeq" id="WP_011826193.1">
    <property type="nucleotide sequence ID" value="NC_008820.1"/>
</dbReference>
<keyword evidence="2" id="KW-0808">Transferase</keyword>
<dbReference type="GO" id="GO:0032259">
    <property type="term" value="P:methylation"/>
    <property type="evidence" value="ECO:0007669"/>
    <property type="project" value="UniProtKB-KW"/>
</dbReference>
<evidence type="ECO:0000256" key="1">
    <source>
        <dbReference type="ARBA" id="ARBA00022603"/>
    </source>
</evidence>
<dbReference type="KEGG" id="pmf:P9303_15581"/>